<keyword evidence="4 6" id="KW-0862">Zinc</keyword>
<evidence type="ECO:0000256" key="5">
    <source>
        <dbReference type="PIRSR" id="PIRSR621190-1"/>
    </source>
</evidence>
<keyword evidence="6" id="KW-0106">Calcium</keyword>
<evidence type="ECO:0000256" key="4">
    <source>
        <dbReference type="ARBA" id="ARBA00022833"/>
    </source>
</evidence>
<gene>
    <name evidence="8" type="ORF">ACJIZ3_004558</name>
</gene>
<sequence length="184" mass="21245">MQEPRCGVPDFFHSNKIIPIHMTSHYSFFSGRPKWHKRKLKYSFNRNVKEDVKPHLESALKEWASKTRFEFTRVANLRLADIGMSFMPKRTHGDGFPFDKNELGHAFAPPNGSVHLNADKNWSRNGFDIQSVGLHELGHALGLGHSRNKKAIMYPIIFPGEIKHLDEDDINGIRTLYNFRGRPH</sequence>
<dbReference type="InterPro" id="IPR001818">
    <property type="entry name" value="Pept_M10_metallopeptidase"/>
</dbReference>
<dbReference type="SUPFAM" id="SSF55486">
    <property type="entry name" value="Metalloproteases ('zincins'), catalytic domain"/>
    <property type="match status" value="1"/>
</dbReference>
<proteinExistence type="predicted"/>
<comment type="caution">
    <text evidence="8">The sequence shown here is derived from an EMBL/GenBank/DDBJ whole genome shotgun (WGS) entry which is preliminary data.</text>
</comment>
<reference evidence="8 9" key="1">
    <citation type="submission" date="2024-12" db="EMBL/GenBank/DDBJ databases">
        <title>The unique morphological basis and parallel evolutionary history of personate flowers in Penstemon.</title>
        <authorList>
            <person name="Depatie T.H."/>
            <person name="Wessinger C.A."/>
        </authorList>
    </citation>
    <scope>NUCLEOTIDE SEQUENCE [LARGE SCALE GENOMIC DNA]</scope>
    <source>
        <strain evidence="8">WTNN_2</strain>
        <tissue evidence="8">Leaf</tissue>
    </source>
</reference>
<keyword evidence="2 6" id="KW-0479">Metal-binding</keyword>
<evidence type="ECO:0000256" key="6">
    <source>
        <dbReference type="PIRSR" id="PIRSR621190-2"/>
    </source>
</evidence>
<dbReference type="SMART" id="SM00235">
    <property type="entry name" value="ZnMc"/>
    <property type="match status" value="1"/>
</dbReference>
<dbReference type="Proteomes" id="UP001634393">
    <property type="component" value="Unassembled WGS sequence"/>
</dbReference>
<feature type="binding site" evidence="6">
    <location>
        <position position="105"/>
    </location>
    <ligand>
        <name>Zn(2+)</name>
        <dbReference type="ChEBI" id="CHEBI:29105"/>
        <label>1</label>
    </ligand>
</feature>
<feature type="binding site" evidence="6">
    <location>
        <position position="115"/>
    </location>
    <ligand>
        <name>Zn(2+)</name>
        <dbReference type="ChEBI" id="CHEBI:29105"/>
        <label>1</label>
    </ligand>
</feature>
<dbReference type="GO" id="GO:0046872">
    <property type="term" value="F:metal ion binding"/>
    <property type="evidence" value="ECO:0007669"/>
    <property type="project" value="UniProtKB-KW"/>
</dbReference>
<feature type="domain" description="Peptidase metallopeptidase" evidence="7">
    <location>
        <begin position="31"/>
        <end position="179"/>
    </location>
</feature>
<feature type="binding site" evidence="6">
    <location>
        <position position="153"/>
    </location>
    <ligand>
        <name>Zn(2+)</name>
        <dbReference type="ChEBI" id="CHEBI:29105"/>
        <label>2</label>
        <note>catalytic</note>
    </ligand>
</feature>
<evidence type="ECO:0000259" key="7">
    <source>
        <dbReference type="SMART" id="SM00235"/>
    </source>
</evidence>
<organism evidence="8 9">
    <name type="scientific">Penstemon smallii</name>
    <dbReference type="NCBI Taxonomy" id="265156"/>
    <lineage>
        <taxon>Eukaryota</taxon>
        <taxon>Viridiplantae</taxon>
        <taxon>Streptophyta</taxon>
        <taxon>Embryophyta</taxon>
        <taxon>Tracheophyta</taxon>
        <taxon>Spermatophyta</taxon>
        <taxon>Magnoliopsida</taxon>
        <taxon>eudicotyledons</taxon>
        <taxon>Gunneridae</taxon>
        <taxon>Pentapetalae</taxon>
        <taxon>asterids</taxon>
        <taxon>lamiids</taxon>
        <taxon>Lamiales</taxon>
        <taxon>Plantaginaceae</taxon>
        <taxon>Cheloneae</taxon>
        <taxon>Penstemon</taxon>
    </lineage>
</organism>
<dbReference type="EMBL" id="JBJXBP010000007">
    <property type="protein sequence ID" value="KAL3818653.1"/>
    <property type="molecule type" value="Genomic_DNA"/>
</dbReference>
<feature type="binding site" evidence="6">
    <location>
        <position position="94"/>
    </location>
    <ligand>
        <name>Zn(2+)</name>
        <dbReference type="ChEBI" id="CHEBI:29105"/>
        <label>1</label>
    </ligand>
</feature>
<feature type="binding site" evidence="6">
    <location>
        <position position="99"/>
    </location>
    <ligand>
        <name>Ca(2+)</name>
        <dbReference type="ChEBI" id="CHEBI:29108"/>
        <label>3</label>
    </ligand>
</feature>
<dbReference type="PANTHER" id="PTHR10201">
    <property type="entry name" value="MATRIX METALLOPROTEINASE"/>
    <property type="match status" value="1"/>
</dbReference>
<comment type="cofactor">
    <cofactor evidence="6">
        <name>Ca(2+)</name>
        <dbReference type="ChEBI" id="CHEBI:29108"/>
    </cofactor>
    <text evidence="6">Can bind about 5 Ca(2+) ions per subunit.</text>
</comment>
<evidence type="ECO:0000256" key="3">
    <source>
        <dbReference type="ARBA" id="ARBA00022801"/>
    </source>
</evidence>
<comment type="cofactor">
    <cofactor evidence="6">
        <name>Zn(2+)</name>
        <dbReference type="ChEBI" id="CHEBI:29105"/>
    </cofactor>
    <text evidence="6">Binds 2 Zn(2+) ions per subunit.</text>
</comment>
<name>A0ABD3S2M6_9LAMI</name>
<dbReference type="GO" id="GO:0006508">
    <property type="term" value="P:proteolysis"/>
    <property type="evidence" value="ECO:0007669"/>
    <property type="project" value="UniProtKB-KW"/>
</dbReference>
<evidence type="ECO:0000313" key="8">
    <source>
        <dbReference type="EMBL" id="KAL3818653.1"/>
    </source>
</evidence>
<feature type="binding site" evidence="6">
    <location>
        <position position="135"/>
    </location>
    <ligand>
        <name>Zn(2+)</name>
        <dbReference type="ChEBI" id="CHEBI:29105"/>
        <label>2</label>
        <note>catalytic</note>
    </ligand>
</feature>
<keyword evidence="9" id="KW-1185">Reference proteome</keyword>
<feature type="binding site" evidence="6">
    <location>
        <position position="145"/>
    </location>
    <ligand>
        <name>Zn(2+)</name>
        <dbReference type="ChEBI" id="CHEBI:29105"/>
        <label>2</label>
        <note>catalytic</note>
    </ligand>
</feature>
<feature type="binding site" evidence="6">
    <location>
        <position position="81"/>
    </location>
    <ligand>
        <name>Ca(2+)</name>
        <dbReference type="ChEBI" id="CHEBI:29108"/>
        <label>2</label>
    </ligand>
</feature>
<evidence type="ECO:0000256" key="2">
    <source>
        <dbReference type="ARBA" id="ARBA00022723"/>
    </source>
</evidence>
<dbReference type="InterPro" id="IPR006026">
    <property type="entry name" value="Peptidase_Metallo"/>
</dbReference>
<keyword evidence="1" id="KW-0645">Protease</keyword>
<dbReference type="Pfam" id="PF00413">
    <property type="entry name" value="Peptidase_M10"/>
    <property type="match status" value="1"/>
</dbReference>
<dbReference type="PRINTS" id="PR00138">
    <property type="entry name" value="MATRIXIN"/>
</dbReference>
<accession>A0ABD3S2M6</accession>
<feature type="binding site" description="in inhibited form" evidence="6">
    <location>
        <position position="6"/>
    </location>
    <ligand>
        <name>Zn(2+)</name>
        <dbReference type="ChEBI" id="CHEBI:29105"/>
        <label>2</label>
        <note>catalytic</note>
    </ligand>
</feature>
<evidence type="ECO:0000256" key="1">
    <source>
        <dbReference type="ARBA" id="ARBA00022670"/>
    </source>
</evidence>
<evidence type="ECO:0000313" key="9">
    <source>
        <dbReference type="Proteomes" id="UP001634393"/>
    </source>
</evidence>
<dbReference type="PANTHER" id="PTHR10201:SF213">
    <property type="entry name" value="METALLOENDOPROTEINASE 2-MMP-LIKE"/>
    <property type="match status" value="1"/>
</dbReference>
<protein>
    <recommendedName>
        <fullName evidence="7">Peptidase metallopeptidase domain-containing protein</fullName>
    </recommendedName>
</protein>
<feature type="active site" evidence="5">
    <location>
        <position position="136"/>
    </location>
</feature>
<keyword evidence="3" id="KW-0378">Hydrolase</keyword>
<dbReference type="Gene3D" id="3.40.390.10">
    <property type="entry name" value="Collagenase (Catalytic Domain)"/>
    <property type="match status" value="1"/>
</dbReference>
<dbReference type="AlphaFoldDB" id="A0ABD3S2M6"/>
<dbReference type="InterPro" id="IPR024079">
    <property type="entry name" value="MetalloPept_cat_dom_sf"/>
</dbReference>
<feature type="binding site" evidence="6">
    <location>
        <position position="92"/>
    </location>
    <ligand>
        <name>Zn(2+)</name>
        <dbReference type="ChEBI" id="CHEBI:29105"/>
        <label>1</label>
    </ligand>
</feature>
<dbReference type="GO" id="GO:0008233">
    <property type="term" value="F:peptidase activity"/>
    <property type="evidence" value="ECO:0007669"/>
    <property type="project" value="UniProtKB-KW"/>
</dbReference>
<dbReference type="InterPro" id="IPR021190">
    <property type="entry name" value="Pept_M10A"/>
</dbReference>
<feature type="binding site" evidence="6">
    <location>
        <position position="139"/>
    </location>
    <ligand>
        <name>Zn(2+)</name>
        <dbReference type="ChEBI" id="CHEBI:29105"/>
        <label>2</label>
        <note>catalytic</note>
    </ligand>
</feature>